<dbReference type="HOGENOM" id="CLU_1262394_0_0_1"/>
<feature type="domain" description="C2H2-type" evidence="7">
    <location>
        <begin position="143"/>
        <end position="170"/>
    </location>
</feature>
<dbReference type="InterPro" id="IPR036236">
    <property type="entry name" value="Znf_C2H2_sf"/>
</dbReference>
<protein>
    <submittedName>
        <fullName evidence="8">Transcriptional factor SWI5</fullName>
    </submittedName>
</protein>
<proteinExistence type="predicted"/>
<dbReference type="GeneID" id="20374637"/>
<dbReference type="GO" id="GO:0008270">
    <property type="term" value="F:zinc ion binding"/>
    <property type="evidence" value="ECO:0007669"/>
    <property type="project" value="UniProtKB-KW"/>
</dbReference>
<dbReference type="KEGG" id="wic:J056_001685"/>
<keyword evidence="1" id="KW-0479">Metal-binding</keyword>
<dbReference type="PANTHER" id="PTHR19818">
    <property type="entry name" value="ZINC FINGER PROTEIN ZIC AND GLI"/>
    <property type="match status" value="1"/>
</dbReference>
<keyword evidence="2" id="KW-0677">Repeat</keyword>
<feature type="compositionally biased region" description="Low complexity" evidence="6">
    <location>
        <begin position="9"/>
        <end position="32"/>
    </location>
</feature>
<evidence type="ECO:0000256" key="2">
    <source>
        <dbReference type="ARBA" id="ARBA00022737"/>
    </source>
</evidence>
<dbReference type="SMART" id="SM00355">
    <property type="entry name" value="ZnF_C2H2"/>
    <property type="match status" value="2"/>
</dbReference>
<dbReference type="RefSeq" id="XP_009269588.1">
    <property type="nucleotide sequence ID" value="XM_009271313.1"/>
</dbReference>
<evidence type="ECO:0000256" key="1">
    <source>
        <dbReference type="ARBA" id="ARBA00022723"/>
    </source>
</evidence>
<dbReference type="EMBL" id="KE007240">
    <property type="protein sequence ID" value="EOQ99600.1"/>
    <property type="molecule type" value="Genomic_DNA"/>
</dbReference>
<accession>R9AHR3</accession>
<name>R9AHR3_WALI9</name>
<keyword evidence="9" id="KW-1185">Reference proteome</keyword>
<keyword evidence="3 5" id="KW-0863">Zinc-finger</keyword>
<organism evidence="8 9">
    <name type="scientific">Wallemia ichthyophaga (strain EXF-994 / CBS 113033)</name>
    <dbReference type="NCBI Taxonomy" id="1299270"/>
    <lineage>
        <taxon>Eukaryota</taxon>
        <taxon>Fungi</taxon>
        <taxon>Dikarya</taxon>
        <taxon>Basidiomycota</taxon>
        <taxon>Wallemiomycotina</taxon>
        <taxon>Wallemiomycetes</taxon>
        <taxon>Wallemiales</taxon>
        <taxon>Wallemiaceae</taxon>
        <taxon>Wallemia</taxon>
    </lineage>
</organism>
<evidence type="ECO:0000313" key="8">
    <source>
        <dbReference type="EMBL" id="EOQ99600.1"/>
    </source>
</evidence>
<evidence type="ECO:0000256" key="6">
    <source>
        <dbReference type="SAM" id="MobiDB-lite"/>
    </source>
</evidence>
<dbReference type="Proteomes" id="UP000014064">
    <property type="component" value="Unassembled WGS sequence"/>
</dbReference>
<dbReference type="GO" id="GO:0045944">
    <property type="term" value="P:positive regulation of transcription by RNA polymerase II"/>
    <property type="evidence" value="ECO:0007669"/>
    <property type="project" value="UniProtKB-ARBA"/>
</dbReference>
<dbReference type="PROSITE" id="PS00028">
    <property type="entry name" value="ZINC_FINGER_C2H2_1"/>
    <property type="match status" value="1"/>
</dbReference>
<dbReference type="InterPro" id="IPR013087">
    <property type="entry name" value="Znf_C2H2_type"/>
</dbReference>
<reference evidence="9" key="1">
    <citation type="journal article" date="2013" name="BMC Genomics">
        <title>Genome and transcriptome sequencing of the halophilic fungus Wallemia ichthyophaga: haloadaptations present and absent.</title>
        <authorList>
            <person name="Zajc J."/>
            <person name="Liu Y."/>
            <person name="Dai W."/>
            <person name="Yang Z."/>
            <person name="Hu J."/>
            <person name="Gostincar C."/>
            <person name="Gunde-Cimerman N."/>
        </authorList>
    </citation>
    <scope>NUCLEOTIDE SEQUENCE [LARGE SCALE GENOMIC DNA]</scope>
    <source>
        <strain evidence="9">EXF-994 / CBS 113033</strain>
    </source>
</reference>
<feature type="domain" description="C2H2-type" evidence="7">
    <location>
        <begin position="173"/>
        <end position="198"/>
    </location>
</feature>
<evidence type="ECO:0000259" key="7">
    <source>
        <dbReference type="PROSITE" id="PS50157"/>
    </source>
</evidence>
<dbReference type="PANTHER" id="PTHR19818:SF139">
    <property type="entry name" value="PAIR-RULE PROTEIN ODD-PAIRED"/>
    <property type="match status" value="1"/>
</dbReference>
<dbReference type="GO" id="GO:0000978">
    <property type="term" value="F:RNA polymerase II cis-regulatory region sequence-specific DNA binding"/>
    <property type="evidence" value="ECO:0007669"/>
    <property type="project" value="TreeGrafter"/>
</dbReference>
<dbReference type="GO" id="GO:0000981">
    <property type="term" value="F:DNA-binding transcription factor activity, RNA polymerase II-specific"/>
    <property type="evidence" value="ECO:0007669"/>
    <property type="project" value="TreeGrafter"/>
</dbReference>
<dbReference type="OrthoDB" id="8117402at2759"/>
<evidence type="ECO:0000256" key="5">
    <source>
        <dbReference type="PROSITE-ProRule" id="PRU00042"/>
    </source>
</evidence>
<keyword evidence="4" id="KW-0862">Zinc</keyword>
<evidence type="ECO:0000256" key="4">
    <source>
        <dbReference type="ARBA" id="ARBA00022833"/>
    </source>
</evidence>
<dbReference type="eggNOG" id="KOG1721">
    <property type="taxonomic scope" value="Eukaryota"/>
</dbReference>
<dbReference type="SUPFAM" id="SSF57667">
    <property type="entry name" value="beta-beta-alpha zinc fingers"/>
    <property type="match status" value="1"/>
</dbReference>
<dbReference type="Gene3D" id="3.30.160.60">
    <property type="entry name" value="Classic Zinc Finger"/>
    <property type="match status" value="2"/>
</dbReference>
<dbReference type="InterPro" id="IPR050329">
    <property type="entry name" value="GLI_C2H2-zinc-finger"/>
</dbReference>
<feature type="region of interest" description="Disordered" evidence="6">
    <location>
        <begin position="1"/>
        <end position="46"/>
    </location>
</feature>
<sequence>MFDFSNAATLTPPELSHSPSPSVESSPLLSVPAYMPAPPPKTSASPTQLALIEADSWFTSLEYLNDSPVSGYSFTPYDLAPSPPQFYSFPPPQLAPPPYEHSQPLIDVYTGSAPIAQKSPSTSSTNSDSSSLNSSGPGPIRRFSCPKCHRAFARHFNLKQHLETHNPMRIKPFLCHHPECGKRFSRKHDLVRHQVSIHHKSANSDCSGRCTAKHSHTDC</sequence>
<feature type="region of interest" description="Disordered" evidence="6">
    <location>
        <begin position="114"/>
        <end position="138"/>
    </location>
</feature>
<evidence type="ECO:0000313" key="9">
    <source>
        <dbReference type="Proteomes" id="UP000014064"/>
    </source>
</evidence>
<dbReference type="Pfam" id="PF00096">
    <property type="entry name" value="zf-C2H2"/>
    <property type="match status" value="2"/>
</dbReference>
<gene>
    <name evidence="8" type="ORF">J056_001685</name>
</gene>
<dbReference type="AlphaFoldDB" id="R9AHR3"/>
<dbReference type="OMA" id="KCHRAFA"/>
<dbReference type="PROSITE" id="PS50157">
    <property type="entry name" value="ZINC_FINGER_C2H2_2"/>
    <property type="match status" value="2"/>
</dbReference>
<dbReference type="GO" id="GO:0005634">
    <property type="term" value="C:nucleus"/>
    <property type="evidence" value="ECO:0007669"/>
    <property type="project" value="UniProtKB-ARBA"/>
</dbReference>
<feature type="compositionally biased region" description="Low complexity" evidence="6">
    <location>
        <begin position="119"/>
        <end position="138"/>
    </location>
</feature>
<evidence type="ECO:0000256" key="3">
    <source>
        <dbReference type="ARBA" id="ARBA00022771"/>
    </source>
</evidence>